<dbReference type="NCBIfam" id="NF038280">
    <property type="entry name" value="IS607_TnpB"/>
    <property type="match status" value="1"/>
</dbReference>
<comment type="similarity">
    <text evidence="1">In the C-terminal section; belongs to the transposase 35 family.</text>
</comment>
<dbReference type="Pfam" id="PF12323">
    <property type="entry name" value="HTH_OrfB_IS605"/>
    <property type="match status" value="1"/>
</dbReference>
<evidence type="ECO:0000256" key="1">
    <source>
        <dbReference type="ARBA" id="ARBA00008761"/>
    </source>
</evidence>
<keyword evidence="4" id="KW-0862">Zinc</keyword>
<feature type="domain" description="Probable transposase IS891/IS1136/IS1341" evidence="8">
    <location>
        <begin position="161"/>
        <end position="284"/>
    </location>
</feature>
<evidence type="ECO:0000256" key="6">
    <source>
        <dbReference type="ARBA" id="ARBA00023172"/>
    </source>
</evidence>
<accession>A0A8J4DZB9</accession>
<dbReference type="GO" id="GO:0006310">
    <property type="term" value="P:DNA recombination"/>
    <property type="evidence" value="ECO:0007669"/>
    <property type="project" value="UniProtKB-KW"/>
</dbReference>
<sequence>MIVNQGYRFALDPTPAQQRALVSHAGASRKAFNWALGLVKMQLDQREAERSYGIATGELTSGIRNLVRGLDAWRDSKSGKRKGPSVRFPRFKSKHRDPLSCTFTTGAIRIEADRRHVTLPRLGMLRLHESARKLARRIEAGTARVLSATVKRDGNRWFVSFACEVDKAERTPARPDAVVGVDVGVSQLAVLSTGETIANPRHLAAASRHLRRTARRLSRRIGPDRRTGQKPSKRWLRAKAELCHAHARVANRRHDGLHKLTSRLAATYGTVVVEHLNVAGMVRNRRLARAISDCGFATIRQQLTYKTVWNAGRLVVADRWYPSSKICSGCGAVKAKLPLHVRLFVCTACGMRLDRDLNASRNLAALASITGTGVAVYPQPQGWNGRGADRKIPTTGQVAVKRPPGTAPAGKTGTVPPQGETSNHELFRVH</sequence>
<dbReference type="Proteomes" id="UP000612585">
    <property type="component" value="Unassembled WGS sequence"/>
</dbReference>
<keyword evidence="12" id="KW-1185">Reference proteome</keyword>
<keyword evidence="3" id="KW-0479">Metal-binding</keyword>
<evidence type="ECO:0000259" key="9">
    <source>
        <dbReference type="Pfam" id="PF07282"/>
    </source>
</evidence>
<dbReference type="GO" id="GO:0003677">
    <property type="term" value="F:DNA binding"/>
    <property type="evidence" value="ECO:0007669"/>
    <property type="project" value="UniProtKB-KW"/>
</dbReference>
<comment type="caution">
    <text evidence="11">The sequence shown here is derived from an EMBL/GenBank/DDBJ whole genome shotgun (WGS) entry which is preliminary data.</text>
</comment>
<evidence type="ECO:0000256" key="4">
    <source>
        <dbReference type="ARBA" id="ARBA00022833"/>
    </source>
</evidence>
<dbReference type="GO" id="GO:0046872">
    <property type="term" value="F:metal ion binding"/>
    <property type="evidence" value="ECO:0007669"/>
    <property type="project" value="UniProtKB-KW"/>
</dbReference>
<name>A0A8J4DZB9_9ACTN</name>
<evidence type="ECO:0000259" key="8">
    <source>
        <dbReference type="Pfam" id="PF01385"/>
    </source>
</evidence>
<dbReference type="Pfam" id="PF01385">
    <property type="entry name" value="OrfB_IS605"/>
    <property type="match status" value="1"/>
</dbReference>
<evidence type="ECO:0000313" key="11">
    <source>
        <dbReference type="EMBL" id="GIJ53892.1"/>
    </source>
</evidence>
<dbReference type="InterPro" id="IPR010095">
    <property type="entry name" value="Cas12f1-like_TNB"/>
</dbReference>
<dbReference type="InterPro" id="IPR001959">
    <property type="entry name" value="Transposase"/>
</dbReference>
<evidence type="ECO:0000259" key="10">
    <source>
        <dbReference type="Pfam" id="PF12323"/>
    </source>
</evidence>
<dbReference type="EMBL" id="BOPG01000009">
    <property type="protein sequence ID" value="GIJ53892.1"/>
    <property type="molecule type" value="Genomic_DNA"/>
</dbReference>
<reference evidence="11" key="1">
    <citation type="submission" date="2021-01" db="EMBL/GenBank/DDBJ databases">
        <title>Whole genome shotgun sequence of Virgisporangium aurantiacum NBRC 16421.</title>
        <authorList>
            <person name="Komaki H."/>
            <person name="Tamura T."/>
        </authorList>
    </citation>
    <scope>NUCLEOTIDE SEQUENCE</scope>
    <source>
        <strain evidence="11">NBRC 16421</strain>
    </source>
</reference>
<dbReference type="Pfam" id="PF07282">
    <property type="entry name" value="Cas12f1-like_TNB"/>
    <property type="match status" value="1"/>
</dbReference>
<evidence type="ECO:0000256" key="2">
    <source>
        <dbReference type="ARBA" id="ARBA00022578"/>
    </source>
</evidence>
<dbReference type="AlphaFoldDB" id="A0A8J4DZB9"/>
<dbReference type="GO" id="GO:0032196">
    <property type="term" value="P:transposition"/>
    <property type="evidence" value="ECO:0007669"/>
    <property type="project" value="UniProtKB-KW"/>
</dbReference>
<keyword evidence="6" id="KW-0233">DNA recombination</keyword>
<evidence type="ECO:0000313" key="12">
    <source>
        <dbReference type="Proteomes" id="UP000612585"/>
    </source>
</evidence>
<evidence type="ECO:0000256" key="5">
    <source>
        <dbReference type="ARBA" id="ARBA00023125"/>
    </source>
</evidence>
<organism evidence="11 12">
    <name type="scientific">Virgisporangium aurantiacum</name>
    <dbReference type="NCBI Taxonomy" id="175570"/>
    <lineage>
        <taxon>Bacteria</taxon>
        <taxon>Bacillati</taxon>
        <taxon>Actinomycetota</taxon>
        <taxon>Actinomycetes</taxon>
        <taxon>Micromonosporales</taxon>
        <taxon>Micromonosporaceae</taxon>
        <taxon>Virgisporangium</taxon>
    </lineage>
</organism>
<dbReference type="InterPro" id="IPR053470">
    <property type="entry name" value="RNA-guided_DNA_endonuclease"/>
</dbReference>
<dbReference type="NCBIfam" id="TIGR01766">
    <property type="entry name" value="IS200/IS605 family accessory protein TnpB-like domain"/>
    <property type="match status" value="1"/>
</dbReference>
<feature type="domain" description="Transposase putative helix-turn-helix" evidence="10">
    <location>
        <begin position="1"/>
        <end position="42"/>
    </location>
</feature>
<feature type="domain" description="Cas12f1-like TNB" evidence="9">
    <location>
        <begin position="296"/>
        <end position="363"/>
    </location>
</feature>
<evidence type="ECO:0000256" key="7">
    <source>
        <dbReference type="SAM" id="MobiDB-lite"/>
    </source>
</evidence>
<protein>
    <submittedName>
        <fullName evidence="11">Transposase</fullName>
    </submittedName>
</protein>
<dbReference type="InterPro" id="IPR021027">
    <property type="entry name" value="Transposase_put_HTH"/>
</dbReference>
<keyword evidence="2" id="KW-0815">Transposition</keyword>
<evidence type="ECO:0000256" key="3">
    <source>
        <dbReference type="ARBA" id="ARBA00022723"/>
    </source>
</evidence>
<keyword evidence="5" id="KW-0238">DNA-binding</keyword>
<dbReference type="NCBIfam" id="NF040570">
    <property type="entry name" value="guided_TnpB"/>
    <property type="match status" value="1"/>
</dbReference>
<proteinExistence type="inferred from homology"/>
<feature type="region of interest" description="Disordered" evidence="7">
    <location>
        <begin position="382"/>
        <end position="430"/>
    </location>
</feature>
<gene>
    <name evidence="11" type="ORF">Vau01_014080</name>
</gene>